<dbReference type="SUPFAM" id="SSF55874">
    <property type="entry name" value="ATPase domain of HSP90 chaperone/DNA topoisomerase II/histidine kinase"/>
    <property type="match status" value="1"/>
</dbReference>
<dbReference type="eggNOG" id="COG4585">
    <property type="taxonomic scope" value="Bacteria"/>
</dbReference>
<keyword evidence="4" id="KW-0812">Transmembrane</keyword>
<proteinExistence type="predicted"/>
<feature type="domain" description="Histidine kinase/HSP90-like ATPase" evidence="5">
    <location>
        <begin position="312"/>
        <end position="401"/>
    </location>
</feature>
<feature type="transmembrane region" description="Helical" evidence="4">
    <location>
        <begin position="122"/>
        <end position="141"/>
    </location>
</feature>
<feature type="transmembrane region" description="Helical" evidence="4">
    <location>
        <begin position="180"/>
        <end position="203"/>
    </location>
</feature>
<keyword evidence="3" id="KW-0902">Two-component regulatory system</keyword>
<dbReference type="KEGG" id="cii:CIMIT_02260"/>
<dbReference type="AlphaFoldDB" id="A0A076NKX9"/>
<dbReference type="PANTHER" id="PTHR24421">
    <property type="entry name" value="NITRATE/NITRITE SENSOR PROTEIN NARX-RELATED"/>
    <property type="match status" value="1"/>
</dbReference>
<dbReference type="STRING" id="156978.CIMIT_02260"/>
<dbReference type="PANTHER" id="PTHR24421:SF61">
    <property type="entry name" value="OXYGEN SENSOR HISTIDINE KINASE NREB"/>
    <property type="match status" value="1"/>
</dbReference>
<evidence type="ECO:0000259" key="5">
    <source>
        <dbReference type="Pfam" id="PF02518"/>
    </source>
</evidence>
<dbReference type="HOGENOM" id="CLU_036172_0_0_11"/>
<evidence type="ECO:0000313" key="8">
    <source>
        <dbReference type="Proteomes" id="UP000028780"/>
    </source>
</evidence>
<gene>
    <name evidence="7" type="ORF">CIMIT_02260</name>
</gene>
<dbReference type="Proteomes" id="UP000028780">
    <property type="component" value="Chromosome"/>
</dbReference>
<keyword evidence="4" id="KW-0472">Membrane</keyword>
<dbReference type="InterPro" id="IPR050482">
    <property type="entry name" value="Sensor_HK_TwoCompSys"/>
</dbReference>
<dbReference type="Pfam" id="PF02518">
    <property type="entry name" value="HATPase_c"/>
    <property type="match status" value="1"/>
</dbReference>
<feature type="domain" description="Phage shock protein PspC N-terminal" evidence="6">
    <location>
        <begin position="20"/>
        <end position="75"/>
    </location>
</feature>
<sequence length="404" mass="42543">MRGMSKPAPYAAPPPALYPRFTRSRRNLMVAGIASGLARYFGVEERWVRLFFILASFAGGVGALAYAALWMTTPLEPKSVDDEPAFVPEPPKTKGWARVVNLVLVVVAIAGALVSLKASSGVGTSVVFFVGLFIVGAVLALQAYDREMSSTANMLTLSVGALLVMGGVLAIAVLGESAGIAGVVVAVLVTVCGVAVLVIPLLMRLTSSLLAEREAKAVADQRAEIAARLHDSVLQTLALIQKQADRPEEVARLARGQERELRAWLFDASEHAASQPSTLFQALNLAAGEVEDTFGVVIRPVTVGEDPALTEDNEPLALAAREAMVNAAKHSGTETVDVYAEHLGGELSVFVRDRGVGFDQDAIPEDRHGVRDSIVGRMARAGGAARITSAPGQGTEVELTVSPS</sequence>
<dbReference type="Pfam" id="PF04024">
    <property type="entry name" value="PspC"/>
    <property type="match status" value="1"/>
</dbReference>
<evidence type="ECO:0000259" key="6">
    <source>
        <dbReference type="Pfam" id="PF04024"/>
    </source>
</evidence>
<keyword evidence="4" id="KW-1133">Transmembrane helix</keyword>
<evidence type="ECO:0000256" key="2">
    <source>
        <dbReference type="ARBA" id="ARBA00022777"/>
    </source>
</evidence>
<dbReference type="CDD" id="cd16917">
    <property type="entry name" value="HATPase_UhpB-NarQ-NarX-like"/>
    <property type="match status" value="1"/>
</dbReference>
<dbReference type="Gene3D" id="3.30.565.10">
    <property type="entry name" value="Histidine kinase-like ATPase, C-terminal domain"/>
    <property type="match status" value="1"/>
</dbReference>
<dbReference type="InterPro" id="IPR007168">
    <property type="entry name" value="Phageshock_PspC_N"/>
</dbReference>
<keyword evidence="2 7" id="KW-0418">Kinase</keyword>
<feature type="transmembrane region" description="Helical" evidence="4">
    <location>
        <begin position="153"/>
        <end position="174"/>
    </location>
</feature>
<evidence type="ECO:0000256" key="1">
    <source>
        <dbReference type="ARBA" id="ARBA00022679"/>
    </source>
</evidence>
<dbReference type="GO" id="GO:0000160">
    <property type="term" value="P:phosphorelay signal transduction system"/>
    <property type="evidence" value="ECO:0007669"/>
    <property type="project" value="UniProtKB-KW"/>
</dbReference>
<evidence type="ECO:0000313" key="7">
    <source>
        <dbReference type="EMBL" id="AIJ32886.1"/>
    </source>
</evidence>
<name>A0A076NKX9_9CORY</name>
<feature type="transmembrane region" description="Helical" evidence="4">
    <location>
        <begin position="49"/>
        <end position="69"/>
    </location>
</feature>
<dbReference type="GO" id="GO:0016301">
    <property type="term" value="F:kinase activity"/>
    <property type="evidence" value="ECO:0007669"/>
    <property type="project" value="UniProtKB-KW"/>
</dbReference>
<keyword evidence="1" id="KW-0808">Transferase</keyword>
<dbReference type="EMBL" id="CP009211">
    <property type="protein sequence ID" value="AIJ32886.1"/>
    <property type="molecule type" value="Genomic_DNA"/>
</dbReference>
<evidence type="ECO:0000256" key="4">
    <source>
        <dbReference type="SAM" id="Phobius"/>
    </source>
</evidence>
<reference evidence="7 8" key="1">
    <citation type="submission" date="2014-08" db="EMBL/GenBank/DDBJ databases">
        <title>Complete genome sequence of Corynebacterium imitans DSM 44264, isolated from a five-month-old boy with suspected pharyngeal diphtheria.</title>
        <authorList>
            <person name="Mollmann S."/>
            <person name="Albersmeier A."/>
            <person name="Ruckert C."/>
            <person name="Tauch A."/>
        </authorList>
    </citation>
    <scope>NUCLEOTIDE SEQUENCE [LARGE SCALE GENOMIC DNA]</scope>
    <source>
        <strain evidence="7 8">DSM 44264</strain>
    </source>
</reference>
<dbReference type="InterPro" id="IPR003594">
    <property type="entry name" value="HATPase_dom"/>
</dbReference>
<dbReference type="InterPro" id="IPR036890">
    <property type="entry name" value="HATPase_C_sf"/>
</dbReference>
<evidence type="ECO:0000256" key="3">
    <source>
        <dbReference type="ARBA" id="ARBA00023012"/>
    </source>
</evidence>
<accession>A0A076NKX9</accession>
<organism evidence="7 8">
    <name type="scientific">Corynebacterium imitans</name>
    <dbReference type="NCBI Taxonomy" id="156978"/>
    <lineage>
        <taxon>Bacteria</taxon>
        <taxon>Bacillati</taxon>
        <taxon>Actinomycetota</taxon>
        <taxon>Actinomycetes</taxon>
        <taxon>Mycobacteriales</taxon>
        <taxon>Corynebacteriaceae</taxon>
        <taxon>Corynebacterium</taxon>
    </lineage>
</organism>
<protein>
    <submittedName>
        <fullName evidence="7">Histidine kinase</fullName>
    </submittedName>
</protein>
<keyword evidence="8" id="KW-1185">Reference proteome</keyword>
<feature type="transmembrane region" description="Helical" evidence="4">
    <location>
        <begin position="99"/>
        <end position="116"/>
    </location>
</feature>